<dbReference type="EMBL" id="PP848837">
    <property type="protein sequence ID" value="XCG95786.1"/>
    <property type="molecule type" value="Genomic_DNA"/>
</dbReference>
<proteinExistence type="predicted"/>
<name>A0AAU8EEH0_9VIRU</name>
<organism evidence="1">
    <name type="scientific">Klebsiella phage vB_Kpn13-P2</name>
    <dbReference type="NCBI Taxonomy" id="3230841"/>
    <lineage>
        <taxon>Viruses</taxon>
    </lineage>
</organism>
<protein>
    <recommendedName>
        <fullName evidence="2">Phage protein</fullName>
    </recommendedName>
</protein>
<accession>A0AAU8EEH0</accession>
<evidence type="ECO:0008006" key="2">
    <source>
        <dbReference type="Google" id="ProtNLM"/>
    </source>
</evidence>
<reference evidence="1" key="1">
    <citation type="submission" date="2024-05" db="EMBL/GenBank/DDBJ databases">
        <authorList>
            <person name="Ferriol-Gonzalez C."/>
            <person name="Concha-Eloko R."/>
            <person name="Bernabeu-Gimeno M."/>
            <person name="Fernandez-Cuenca F."/>
            <person name="Canada-Garcia J.E."/>
            <person name="Garcia-Cobos S."/>
            <person name="Sanjuan R."/>
            <person name="Domingo-Calap P."/>
        </authorList>
    </citation>
    <scope>NUCLEOTIDE SEQUENCE</scope>
</reference>
<evidence type="ECO:0000313" key="1">
    <source>
        <dbReference type="EMBL" id="XCG95786.1"/>
    </source>
</evidence>
<gene>
    <name evidence="1" type="ORF">vBKpn13P2_90</name>
</gene>
<sequence length="82" mass="9236">MIMSDQALEFIERNKERITSITAYALSLNDNTETEVILKEALVDLIAFAHGLNNSLANTQMILDEACLHCEELQEIIDKRGV</sequence>